<reference evidence="2" key="1">
    <citation type="journal article" date="2023" name="Mol. Phylogenet. Evol.">
        <title>Genome-scale phylogeny and comparative genomics of the fungal order Sordariales.</title>
        <authorList>
            <person name="Hensen N."/>
            <person name="Bonometti L."/>
            <person name="Westerberg I."/>
            <person name="Brannstrom I.O."/>
            <person name="Guillou S."/>
            <person name="Cros-Aarteil S."/>
            <person name="Calhoun S."/>
            <person name="Haridas S."/>
            <person name="Kuo A."/>
            <person name="Mondo S."/>
            <person name="Pangilinan J."/>
            <person name="Riley R."/>
            <person name="LaButti K."/>
            <person name="Andreopoulos B."/>
            <person name="Lipzen A."/>
            <person name="Chen C."/>
            <person name="Yan M."/>
            <person name="Daum C."/>
            <person name="Ng V."/>
            <person name="Clum A."/>
            <person name="Steindorff A."/>
            <person name="Ohm R.A."/>
            <person name="Martin F."/>
            <person name="Silar P."/>
            <person name="Natvig D.O."/>
            <person name="Lalanne C."/>
            <person name="Gautier V."/>
            <person name="Ament-Velasquez S.L."/>
            <person name="Kruys A."/>
            <person name="Hutchinson M.I."/>
            <person name="Powell A.J."/>
            <person name="Barry K."/>
            <person name="Miller A.N."/>
            <person name="Grigoriev I.V."/>
            <person name="Debuchy R."/>
            <person name="Gladieux P."/>
            <person name="Hiltunen Thoren M."/>
            <person name="Johannesson H."/>
        </authorList>
    </citation>
    <scope>NUCLEOTIDE SEQUENCE</scope>
    <source>
        <strain evidence="2">CBS 315.58</strain>
    </source>
</reference>
<proteinExistence type="predicted"/>
<name>A0AAN6XG07_9PEZI</name>
<feature type="region of interest" description="Disordered" evidence="1">
    <location>
        <begin position="206"/>
        <end position="401"/>
    </location>
</feature>
<sequence>MEGCYTLKEHEEYLANENEIEGVEEESDLWWAIRRGRAEQAAEIISISIGKAEGLRGGDPRWLPLSKATSSRAISAGASSVTMVEAEAKAESAEAKGSMRLRGGGYPLLPRHERRSNGRRFRLDRKHGAGEGIMNKIRKGRSLDVVREEDDGVGGVAGTTGGRHDTSMVAEERGCGGGSEASVSKRPPALAGEGVVEEGFEAISVTGLADTNGSRTEEGKLNRQHISVDQPGSRPQQKTKDQDGKSSSKGSKKRGARSWLAGWLPWRSAPSTASKNIKKSTTDIKMDGTRKRSSSKRSPTPPARGSSSRAAGLKINTMVHDAEVTANKEDEPRTPSDGVSHSSSWSMVDGNSDRVGDSANTSDTSIEMAQEDKATATQTQYINSTTDDGVSRNEADTTTTEPEKIDYASMVGEAGDYFYDPYGTDSGRKDKGVAKDDELDRWYPDYREDRPVFRKRHGYHRHLGEFKTPSPYRLGLNRAVVDLRGEFRQITTQDLYHPDGSLSRVWGQSNEDSWNGLLRGDLDDRTGPPPVPELRRHGPSLAALSQGGMRGHGSGLAPPPGLGYPEKPIRGVPDIFGNDFESGGGRYDGETASLSYGEVMMQRKKNQAVNKLERARRKPRFSMPAMPDIPRGLGRLVGRVIGHGERGEDRIGEDDDEERGVVEHRENIAGGDGEDSSKGIESHFSVHRFGRQRR</sequence>
<evidence type="ECO:0000256" key="1">
    <source>
        <dbReference type="SAM" id="MobiDB-lite"/>
    </source>
</evidence>
<feature type="compositionally biased region" description="Polar residues" evidence="1">
    <location>
        <begin position="375"/>
        <end position="388"/>
    </location>
</feature>
<feature type="region of interest" description="Disordered" evidence="1">
    <location>
        <begin position="644"/>
        <end position="694"/>
    </location>
</feature>
<reference evidence="2" key="2">
    <citation type="submission" date="2023-05" db="EMBL/GenBank/DDBJ databases">
        <authorList>
            <consortium name="Lawrence Berkeley National Laboratory"/>
            <person name="Steindorff A."/>
            <person name="Hensen N."/>
            <person name="Bonometti L."/>
            <person name="Westerberg I."/>
            <person name="Brannstrom I.O."/>
            <person name="Guillou S."/>
            <person name="Cros-Aarteil S."/>
            <person name="Calhoun S."/>
            <person name="Haridas S."/>
            <person name="Kuo A."/>
            <person name="Mondo S."/>
            <person name="Pangilinan J."/>
            <person name="Riley R."/>
            <person name="Labutti K."/>
            <person name="Andreopoulos B."/>
            <person name="Lipzen A."/>
            <person name="Chen C."/>
            <person name="Yanf M."/>
            <person name="Daum C."/>
            <person name="Ng V."/>
            <person name="Clum A."/>
            <person name="Ohm R."/>
            <person name="Martin F."/>
            <person name="Silar P."/>
            <person name="Natvig D."/>
            <person name="Lalanne C."/>
            <person name="Gautier V."/>
            <person name="Ament-Velasquez S.L."/>
            <person name="Kruys A."/>
            <person name="Hutchinson M.I."/>
            <person name="Powell A.J."/>
            <person name="Barry K."/>
            <person name="Miller A.N."/>
            <person name="Grigoriev I.V."/>
            <person name="Debuchy R."/>
            <person name="Gladieux P."/>
            <person name="Thoren M.H."/>
            <person name="Johannesson H."/>
        </authorList>
    </citation>
    <scope>NUCLEOTIDE SEQUENCE</scope>
    <source>
        <strain evidence="2">CBS 315.58</strain>
    </source>
</reference>
<feature type="compositionally biased region" description="Basic residues" evidence="1">
    <location>
        <begin position="685"/>
        <end position="694"/>
    </location>
</feature>
<feature type="compositionally biased region" description="Basic and acidic residues" evidence="1">
    <location>
        <begin position="389"/>
        <end position="401"/>
    </location>
</feature>
<keyword evidence="3" id="KW-1185">Reference proteome</keyword>
<dbReference type="EMBL" id="MU863926">
    <property type="protein sequence ID" value="KAK4199919.1"/>
    <property type="molecule type" value="Genomic_DNA"/>
</dbReference>
<protein>
    <submittedName>
        <fullName evidence="2">Uncharacterized protein</fullName>
    </submittedName>
</protein>
<feature type="compositionally biased region" description="Polar residues" evidence="1">
    <location>
        <begin position="337"/>
        <end position="346"/>
    </location>
</feature>
<feature type="compositionally biased region" description="Basic and acidic residues" evidence="1">
    <location>
        <begin position="162"/>
        <end position="174"/>
    </location>
</feature>
<evidence type="ECO:0000313" key="2">
    <source>
        <dbReference type="EMBL" id="KAK4199919.1"/>
    </source>
</evidence>
<accession>A0AAN6XG07</accession>
<feature type="compositionally biased region" description="Polar residues" evidence="1">
    <location>
        <begin position="358"/>
        <end position="367"/>
    </location>
</feature>
<comment type="caution">
    <text evidence="2">The sequence shown here is derived from an EMBL/GenBank/DDBJ whole genome shotgun (WGS) entry which is preliminary data.</text>
</comment>
<organism evidence="2 3">
    <name type="scientific">Triangularia verruculosa</name>
    <dbReference type="NCBI Taxonomy" id="2587418"/>
    <lineage>
        <taxon>Eukaryota</taxon>
        <taxon>Fungi</taxon>
        <taxon>Dikarya</taxon>
        <taxon>Ascomycota</taxon>
        <taxon>Pezizomycotina</taxon>
        <taxon>Sordariomycetes</taxon>
        <taxon>Sordariomycetidae</taxon>
        <taxon>Sordariales</taxon>
        <taxon>Podosporaceae</taxon>
        <taxon>Triangularia</taxon>
    </lineage>
</organism>
<dbReference type="Proteomes" id="UP001303160">
    <property type="component" value="Unassembled WGS sequence"/>
</dbReference>
<dbReference type="AlphaFoldDB" id="A0AAN6XG07"/>
<feature type="compositionally biased region" description="Basic and acidic residues" evidence="1">
    <location>
        <begin position="280"/>
        <end position="290"/>
    </location>
</feature>
<feature type="region of interest" description="Disordered" evidence="1">
    <location>
        <begin position="151"/>
        <end position="189"/>
    </location>
</feature>
<evidence type="ECO:0000313" key="3">
    <source>
        <dbReference type="Proteomes" id="UP001303160"/>
    </source>
</evidence>
<gene>
    <name evidence="2" type="ORF">QBC40DRAFT_226917</name>
</gene>
<feature type="compositionally biased region" description="Basic and acidic residues" evidence="1">
    <location>
        <begin position="320"/>
        <end position="334"/>
    </location>
</feature>